<dbReference type="EMBL" id="ARYC01017919">
    <property type="protein sequence ID" value="KEJ82520.1"/>
    <property type="molecule type" value="Genomic_DNA"/>
</dbReference>
<keyword evidence="3" id="KW-1185">Reference proteome</keyword>
<gene>
    <name evidence="2" type="ORF">OXYTRIMIC_255</name>
</gene>
<sequence>MDEIVIEQSSCANCNKFLINSLEIRIPYFFSHPRVTELGYNLYDVYFLGQNNKIKILCKKCYQSEIRIEYSVVNFQLSNPAPPALHKKQDAISWGFPSRNQQQNQYQHDQSDQIQQLEEINQQLFNQIDENAKVNKELSENVQQLEQKIKKLNQKVRNLKLQNMRNKGLEEEEVVHNTFKGAIISKFLHTISNSDEFKFDMIGKIFELIGNIKQHSQQDYSYIKVEIAIKEFFNTFDFSQRIEGIIKQILTFLSQDLKSVLIEFLSTLLPQINDIQLEKQNQRLDEQRCQNSDEIISDKLIESNEESELNDLFNVESEKHNNTDIIISNLKQSIQQMIS</sequence>
<evidence type="ECO:0000256" key="1">
    <source>
        <dbReference type="SAM" id="Coils"/>
    </source>
</evidence>
<reference evidence="3" key="1">
    <citation type="journal article" date="2014" name="Cell">
        <title>The Architecture of a Scrambled Genome Reveals Massive Levels of Genomic Rearrangement during Development.</title>
        <authorList>
            <person name="Chen X."/>
            <person name="Bracht J.R."/>
            <person name="Goldman A.D."/>
            <person name="Dolzhenko E."/>
            <person name="Clay D.M."/>
            <person name="Swart E.C."/>
            <person name="Perlman D.H."/>
            <person name="Doak T.G."/>
            <person name="Stuart A."/>
            <person name="Amemiya C.T."/>
            <person name="Sebra R.P."/>
            <person name="Landweber L.F."/>
        </authorList>
    </citation>
    <scope>NUCLEOTIDE SEQUENCE [LARGE SCALE GENOMIC DNA]</scope>
    <source>
        <strain evidence="3">JRB310</strain>
    </source>
</reference>
<evidence type="ECO:0000313" key="2">
    <source>
        <dbReference type="EMBL" id="KEJ82520.1"/>
    </source>
</evidence>
<organism evidence="2 3">
    <name type="scientific">Oxytricha trifallax</name>
    <dbReference type="NCBI Taxonomy" id="1172189"/>
    <lineage>
        <taxon>Eukaryota</taxon>
        <taxon>Sar</taxon>
        <taxon>Alveolata</taxon>
        <taxon>Ciliophora</taxon>
        <taxon>Intramacronucleata</taxon>
        <taxon>Spirotrichea</taxon>
        <taxon>Stichotrichia</taxon>
        <taxon>Sporadotrichida</taxon>
        <taxon>Oxytrichidae</taxon>
        <taxon>Oxytrichinae</taxon>
        <taxon>Oxytricha</taxon>
    </lineage>
</organism>
<name>A0A073HZ85_9SPIT</name>
<dbReference type="AlphaFoldDB" id="A0A073HZ85"/>
<dbReference type="Proteomes" id="UP000053232">
    <property type="component" value="Unassembled WGS sequence"/>
</dbReference>
<protein>
    <submittedName>
        <fullName evidence="2">Uncharacterized protein</fullName>
    </submittedName>
</protein>
<keyword evidence="1" id="KW-0175">Coiled coil</keyword>
<comment type="caution">
    <text evidence="2">The sequence shown here is derived from an EMBL/GenBank/DDBJ whole genome shotgun (WGS) entry which is preliminary data.</text>
</comment>
<feature type="coiled-coil region" evidence="1">
    <location>
        <begin position="107"/>
        <end position="172"/>
    </location>
</feature>
<accession>A0A073HZ85</accession>
<proteinExistence type="predicted"/>
<evidence type="ECO:0000313" key="3">
    <source>
        <dbReference type="Proteomes" id="UP000053232"/>
    </source>
</evidence>